<evidence type="ECO:0000313" key="1">
    <source>
        <dbReference type="EMBL" id="KAJ8115897.1"/>
    </source>
</evidence>
<reference evidence="1" key="1">
    <citation type="submission" date="2022-11" db="EMBL/GenBank/DDBJ databases">
        <title>Genome Sequence of Boeremia exigua.</title>
        <authorList>
            <person name="Buettner E."/>
        </authorList>
    </citation>
    <scope>NUCLEOTIDE SEQUENCE</scope>
    <source>
        <strain evidence="1">CU02</strain>
    </source>
</reference>
<dbReference type="Proteomes" id="UP001153331">
    <property type="component" value="Unassembled WGS sequence"/>
</dbReference>
<accession>A0ACC2IL43</accession>
<name>A0ACC2IL43_9PLEO</name>
<keyword evidence="2" id="KW-1185">Reference proteome</keyword>
<evidence type="ECO:0000313" key="2">
    <source>
        <dbReference type="Proteomes" id="UP001153331"/>
    </source>
</evidence>
<sequence>MLLHRIATLLFSLISFSSAQLARCPTTEEQLSTADGSIYAICQQTDYQGDTTRFVGTVATLSDCVKACNQDTQCKQAVYDKTAFGCHLKASSGLVWTQNQAFTTIRFISKPTSGSTISSCPTGETNITSTSGTVFAVCPNSDYQGTTTDAIGGIASAQDCSAACERKPQCSQAVFQKSASQCYLKAATGLRWTYNAGFDTIRIVSLLSDGTRIMQCPGGFTNITTDNGAGFATCAFADFSAPSISIEGNVPTVKDCAARCIARNDCVQASHDTKNSVCHIKGNLTAPIWVFNRQYTSLQLANATQAPKTANMGKWSNVIQFPIIPVAAYVVPADPAPARLLIFSSWGARAFSGPTGITQFADYNFLTGAVSQRSVTNTKHDMFCPGISSLPDGRVVITGGENAEAVSIYNPTTNAFSRAADMKIARGYQTSATLSDGRIFTIGGSFTGPLGGKTGEVYDSTSNRWTLLPGTNPAPLLTKDREGIWREDNHAWLFGWRNGSVFQAGPSKNMNWYYTANGGSVASAGTRTTEMDQMCGVNVMYDVGKILSAGGSQDYTDSAATKSAHLITITNPGTPATVEKVQDMAWARGFANGVVLPNGKIIVTGGQLRSAVFTDINSVLVPEMFDPSTKSWTQLAPAAVPRNYHSVSILLPDGTVFVGGGGMCPAAQGDNLDWCDRAKDHFDGEIFSPPYLFTSSGALASRPTISSVSASKVIVGATITVSLANNAADASFVMVRKGSATHSINSDQRRVPIANAQSNGAGKYTLRLPNDSGILIPGPWYLFAMSKGGVPSVARTITLNNNTDKPSPAAH</sequence>
<gene>
    <name evidence="1" type="ORF">OPT61_g2564</name>
</gene>
<proteinExistence type="predicted"/>
<comment type="caution">
    <text evidence="1">The sequence shown here is derived from an EMBL/GenBank/DDBJ whole genome shotgun (WGS) entry which is preliminary data.</text>
</comment>
<organism evidence="1 2">
    <name type="scientific">Boeremia exigua</name>
    <dbReference type="NCBI Taxonomy" id="749465"/>
    <lineage>
        <taxon>Eukaryota</taxon>
        <taxon>Fungi</taxon>
        <taxon>Dikarya</taxon>
        <taxon>Ascomycota</taxon>
        <taxon>Pezizomycotina</taxon>
        <taxon>Dothideomycetes</taxon>
        <taxon>Pleosporomycetidae</taxon>
        <taxon>Pleosporales</taxon>
        <taxon>Pleosporineae</taxon>
        <taxon>Didymellaceae</taxon>
        <taxon>Boeremia</taxon>
    </lineage>
</organism>
<protein>
    <submittedName>
        <fullName evidence="1">Uncharacterized protein</fullName>
    </submittedName>
</protein>
<dbReference type="EMBL" id="JAPHNI010000117">
    <property type="protein sequence ID" value="KAJ8115897.1"/>
    <property type="molecule type" value="Genomic_DNA"/>
</dbReference>